<keyword evidence="4" id="KW-1185">Reference proteome</keyword>
<proteinExistence type="predicted"/>
<organism evidence="2 5">
    <name type="scientific">Stutzerimonas nitrititolerans</name>
    <dbReference type="NCBI Taxonomy" id="2482751"/>
    <lineage>
        <taxon>Bacteria</taxon>
        <taxon>Pseudomonadati</taxon>
        <taxon>Pseudomonadota</taxon>
        <taxon>Gammaproteobacteria</taxon>
        <taxon>Pseudomonadales</taxon>
        <taxon>Pseudomonadaceae</taxon>
        <taxon>Stutzerimonas</taxon>
    </lineage>
</organism>
<keyword evidence="1" id="KW-0812">Transmembrane</keyword>
<dbReference type="InterPro" id="IPR032314">
    <property type="entry name" value="DUF4845"/>
</dbReference>
<gene>
    <name evidence="3" type="ORF">EA795_15435</name>
    <name evidence="2" type="ORF">NJF43_12815</name>
</gene>
<sequence>MSFARSQKGLSMLSWIVVLAVVAFLASTAFKMLPHYFDYMSMDKTISSVGAGGLEDVRTVGDFYRHVGKGMEVNGIRDLDLREAVKVEIVEGQFQVQLSYEKREPLIGNLDLVANFDKEYRLRMP</sequence>
<reference evidence="3 4" key="1">
    <citation type="submission" date="2018-10" db="EMBL/GenBank/DDBJ databases">
        <title>Pseudomonas sp. GL14 genome.</title>
        <authorList>
            <person name="Peng J."/>
            <person name="Liu Z.-P."/>
        </authorList>
    </citation>
    <scope>NUCLEOTIDE SEQUENCE [LARGE SCALE GENOMIC DNA]</scope>
    <source>
        <strain evidence="3 4">GL14</strain>
    </source>
</reference>
<feature type="transmembrane region" description="Helical" evidence="1">
    <location>
        <begin position="12"/>
        <end position="33"/>
    </location>
</feature>
<dbReference type="GeneID" id="84610432"/>
<comment type="caution">
    <text evidence="2">The sequence shown here is derived from an EMBL/GenBank/DDBJ whole genome shotgun (WGS) entry which is preliminary data.</text>
</comment>
<dbReference type="Proteomes" id="UP001165292">
    <property type="component" value="Unassembled WGS sequence"/>
</dbReference>
<dbReference type="RefSeq" id="WP_014851848.1">
    <property type="nucleotide sequence ID" value="NZ_DALYPK010000003.1"/>
</dbReference>
<evidence type="ECO:0000256" key="1">
    <source>
        <dbReference type="SAM" id="Phobius"/>
    </source>
</evidence>
<dbReference type="Proteomes" id="UP000269134">
    <property type="component" value="Unassembled WGS sequence"/>
</dbReference>
<dbReference type="AlphaFoldDB" id="A0AA42BDR2"/>
<keyword evidence="1" id="KW-0472">Membrane</keyword>
<evidence type="ECO:0000313" key="2">
    <source>
        <dbReference type="EMBL" id="MCO7545636.1"/>
    </source>
</evidence>
<evidence type="ECO:0000313" key="3">
    <source>
        <dbReference type="EMBL" id="RMH98996.1"/>
    </source>
</evidence>
<accession>A0AA42BDR2</accession>
<keyword evidence="1" id="KW-1133">Transmembrane helix</keyword>
<evidence type="ECO:0000313" key="5">
    <source>
        <dbReference type="Proteomes" id="UP001165292"/>
    </source>
</evidence>
<name>A0AA42BDR2_9GAMM</name>
<dbReference type="EMBL" id="JAMYBS010000014">
    <property type="protein sequence ID" value="MCO7545636.1"/>
    <property type="molecule type" value="Genomic_DNA"/>
</dbReference>
<reference evidence="2" key="2">
    <citation type="submission" date="2022-06" db="EMBL/GenBank/DDBJ databases">
        <title>Detection of beta-lactamases in bacteria of animal origin.</title>
        <authorList>
            <person name="Mlynarcik P."/>
            <person name="Zdarska V."/>
            <person name="Chudobova H."/>
            <person name="Prochazkova P."/>
            <person name="Hricova K."/>
            <person name="Mezerova K."/>
            <person name="Bardon J."/>
            <person name="Dolejska M."/>
            <person name="Sukkar I."/>
            <person name="Kolar M."/>
        </authorList>
    </citation>
    <scope>NUCLEOTIDE SEQUENCE</scope>
    <source>
        <strain evidence="2">S 300-3</strain>
    </source>
</reference>
<evidence type="ECO:0000313" key="4">
    <source>
        <dbReference type="Proteomes" id="UP000269134"/>
    </source>
</evidence>
<protein>
    <submittedName>
        <fullName evidence="2">DUF4845 domain-containing protein</fullName>
    </submittedName>
</protein>
<dbReference type="Pfam" id="PF16137">
    <property type="entry name" value="DUF4845"/>
    <property type="match status" value="1"/>
</dbReference>
<dbReference type="EMBL" id="RFFL01000012">
    <property type="protein sequence ID" value="RMH98996.1"/>
    <property type="molecule type" value="Genomic_DNA"/>
</dbReference>